<organism evidence="9 10">
    <name type="scientific">Olea europaea subsp. europaea</name>
    <dbReference type="NCBI Taxonomy" id="158383"/>
    <lineage>
        <taxon>Eukaryota</taxon>
        <taxon>Viridiplantae</taxon>
        <taxon>Streptophyta</taxon>
        <taxon>Embryophyta</taxon>
        <taxon>Tracheophyta</taxon>
        <taxon>Spermatophyta</taxon>
        <taxon>Magnoliopsida</taxon>
        <taxon>eudicotyledons</taxon>
        <taxon>Gunneridae</taxon>
        <taxon>Pentapetalae</taxon>
        <taxon>asterids</taxon>
        <taxon>lamiids</taxon>
        <taxon>Lamiales</taxon>
        <taxon>Oleaceae</taxon>
        <taxon>Oleeae</taxon>
        <taxon>Olea</taxon>
    </lineage>
</organism>
<keyword evidence="10" id="KW-1185">Reference proteome</keyword>
<keyword evidence="2" id="KW-0677">Repeat</keyword>
<dbReference type="PANTHER" id="PTHR32467:SF157">
    <property type="entry name" value="AP2-LIKE ETHYLENE-RESPONSIVE TRANSCRIPTION FACTOR CRL5"/>
    <property type="match status" value="1"/>
</dbReference>
<dbReference type="GO" id="GO:0005634">
    <property type="term" value="C:nucleus"/>
    <property type="evidence" value="ECO:0007669"/>
    <property type="project" value="UniProtKB-SubCell"/>
</dbReference>
<dbReference type="FunFam" id="3.30.730.10:FF:000003">
    <property type="entry name" value="AP2-like ethylene-responsive transcription factor ANT"/>
    <property type="match status" value="1"/>
</dbReference>
<dbReference type="PRINTS" id="PR00367">
    <property type="entry name" value="ETHRSPELEMNT"/>
</dbReference>
<evidence type="ECO:0000256" key="1">
    <source>
        <dbReference type="ARBA" id="ARBA00004123"/>
    </source>
</evidence>
<evidence type="ECO:0000256" key="2">
    <source>
        <dbReference type="ARBA" id="ARBA00022737"/>
    </source>
</evidence>
<dbReference type="InterPro" id="IPR036955">
    <property type="entry name" value="AP2/ERF_dom_sf"/>
</dbReference>
<dbReference type="PANTHER" id="PTHR32467">
    <property type="entry name" value="AP2-LIKE ETHYLENE-RESPONSIVE TRANSCRIPTION FACTOR"/>
    <property type="match status" value="1"/>
</dbReference>
<evidence type="ECO:0000259" key="8">
    <source>
        <dbReference type="PROSITE" id="PS51032"/>
    </source>
</evidence>
<dbReference type="FunFam" id="3.30.730.10:FF:000002">
    <property type="entry name" value="AP2-like ethylene-responsive transcription factor"/>
    <property type="match status" value="1"/>
</dbReference>
<dbReference type="SMART" id="SM00380">
    <property type="entry name" value="AP2"/>
    <property type="match status" value="2"/>
</dbReference>
<dbReference type="AlphaFoldDB" id="A0A8S0T8J8"/>
<evidence type="ECO:0000256" key="7">
    <source>
        <dbReference type="SAM" id="MobiDB-lite"/>
    </source>
</evidence>
<keyword evidence="6" id="KW-0539">Nucleus</keyword>
<evidence type="ECO:0000256" key="6">
    <source>
        <dbReference type="ARBA" id="ARBA00023242"/>
    </source>
</evidence>
<evidence type="ECO:0000313" key="9">
    <source>
        <dbReference type="EMBL" id="CAA3001453.1"/>
    </source>
</evidence>
<dbReference type="Pfam" id="PF00847">
    <property type="entry name" value="AP2"/>
    <property type="match status" value="2"/>
</dbReference>
<comment type="caution">
    <text evidence="9">The sequence shown here is derived from an EMBL/GenBank/DDBJ whole genome shotgun (WGS) entry which is preliminary data.</text>
</comment>
<feature type="region of interest" description="Disordered" evidence="7">
    <location>
        <begin position="193"/>
        <end position="212"/>
    </location>
</feature>
<comment type="subcellular location">
    <subcellularLocation>
        <location evidence="1">Nucleus</location>
    </subcellularLocation>
</comment>
<dbReference type="PROSITE" id="PS51032">
    <property type="entry name" value="AP2_ERF"/>
    <property type="match status" value="2"/>
</dbReference>
<feature type="domain" description="AP2/ERF" evidence="8">
    <location>
        <begin position="251"/>
        <end position="314"/>
    </location>
</feature>
<evidence type="ECO:0000313" key="10">
    <source>
        <dbReference type="Proteomes" id="UP000594638"/>
    </source>
</evidence>
<keyword evidence="5" id="KW-0804">Transcription</keyword>
<keyword evidence="4" id="KW-0238">DNA-binding</keyword>
<evidence type="ECO:0000256" key="5">
    <source>
        <dbReference type="ARBA" id="ARBA00023163"/>
    </source>
</evidence>
<evidence type="ECO:0000256" key="3">
    <source>
        <dbReference type="ARBA" id="ARBA00023015"/>
    </source>
</evidence>
<dbReference type="OrthoDB" id="207175at2759"/>
<keyword evidence="3" id="KW-0805">Transcription regulation</keyword>
<sequence length="569" mass="63811">MKSMNDDNDKCPGFSLPAHMKMEAPAAICLGGFHSPFSVMPLKSDGSRCIMKPLSTSHTQVMAPNSSPKLEDFFGDATVETHQYGSHGTGTMVLSLDSMFYNQVPFKAQIGEDIQVQQQHHQYYSAAGIQYHDIYQTTDEQPDRETQLLGCKNPVPPMSEDAMTCLKTWVDHHALEQQVNPKMVGGGAMESLSLSMSPGSQSSCVTASRQISPTETEGLDMENRKRGHEKLKLKPKVHRKAIDSFGQRTSQYRGVTRHRWTGRYEAHLWDNSCKKEGQTRKGRQGGYDMEEKAARAYDLAAIKYWGPTTHVNFPLENYDNEVVQMENMSRQEFVAHLRRKSSGFSRGISMYRGVTRHHQHGRWQARIGRVAGNKDLYLGTFSTQEEAAEAYDIAAIKFRGVNAVTNFEISRYEVEKIMASDTLPARELARRNKETDPENKEFHPVERVGNVTNWKMVQNASVESLGDKMMYNAGNYQNLSFSGALQDLIGIESTNPYTQNFTSPSSLVTGSRETSPDKTGGTVFFVKPNMANNYLNPSTNANSWIPTSQLRPVPLAMSDLPVFPSWNDS</sequence>
<dbReference type="SUPFAM" id="SSF54171">
    <property type="entry name" value="DNA-binding domain"/>
    <property type="match status" value="2"/>
</dbReference>
<evidence type="ECO:0000256" key="4">
    <source>
        <dbReference type="ARBA" id="ARBA00023125"/>
    </source>
</evidence>
<reference evidence="9 10" key="1">
    <citation type="submission" date="2019-12" db="EMBL/GenBank/DDBJ databases">
        <authorList>
            <person name="Alioto T."/>
            <person name="Alioto T."/>
            <person name="Gomez Garrido J."/>
        </authorList>
    </citation>
    <scope>NUCLEOTIDE SEQUENCE [LARGE SCALE GENOMIC DNA]</scope>
</reference>
<dbReference type="InterPro" id="IPR016177">
    <property type="entry name" value="DNA-bd_dom_sf"/>
</dbReference>
<protein>
    <submittedName>
        <fullName evidence="9">AP2-like ethylene-responsive transcription factor ANT</fullName>
    </submittedName>
</protein>
<dbReference type="GO" id="GO:0003677">
    <property type="term" value="F:DNA binding"/>
    <property type="evidence" value="ECO:0007669"/>
    <property type="project" value="UniProtKB-KW"/>
</dbReference>
<gene>
    <name evidence="9" type="ORF">OLEA9_A118244</name>
</gene>
<dbReference type="Gramene" id="OE9A118244T2">
    <property type="protein sequence ID" value="OE9A118244C2"/>
    <property type="gene ID" value="OE9A118244"/>
</dbReference>
<accession>A0A8S0T8J8</accession>
<dbReference type="GO" id="GO:0003700">
    <property type="term" value="F:DNA-binding transcription factor activity"/>
    <property type="evidence" value="ECO:0007669"/>
    <property type="project" value="InterPro"/>
</dbReference>
<feature type="domain" description="AP2/ERF" evidence="8">
    <location>
        <begin position="350"/>
        <end position="408"/>
    </location>
</feature>
<dbReference type="CDD" id="cd00018">
    <property type="entry name" value="AP2"/>
    <property type="match status" value="2"/>
</dbReference>
<feature type="compositionally biased region" description="Low complexity" evidence="7">
    <location>
        <begin position="193"/>
        <end position="203"/>
    </location>
</feature>
<name>A0A8S0T8J8_OLEEU</name>
<dbReference type="InterPro" id="IPR001471">
    <property type="entry name" value="AP2/ERF_dom"/>
</dbReference>
<proteinExistence type="predicted"/>
<dbReference type="Proteomes" id="UP000594638">
    <property type="component" value="Unassembled WGS sequence"/>
</dbReference>
<dbReference type="Gene3D" id="3.30.730.10">
    <property type="entry name" value="AP2/ERF domain"/>
    <property type="match status" value="2"/>
</dbReference>
<dbReference type="EMBL" id="CACTIH010005757">
    <property type="protein sequence ID" value="CAA3001453.1"/>
    <property type="molecule type" value="Genomic_DNA"/>
</dbReference>